<proteinExistence type="predicted"/>
<reference evidence="2" key="1">
    <citation type="submission" date="2018-01" db="EMBL/GenBank/DDBJ databases">
        <title>Direct submission.</title>
        <authorList>
            <person name="Ciacci N."/>
        </authorList>
    </citation>
    <scope>NUCLEOTIDE SEQUENCE [LARGE SCALE GENOMIC DNA]</scope>
</reference>
<organism evidence="1 2">
    <name type="scientific">Klebsiella phage vB_Kpn_F48</name>
    <dbReference type="NCBI Taxonomy" id="2070028"/>
    <lineage>
        <taxon>Viruses</taxon>
        <taxon>Duplodnaviria</taxon>
        <taxon>Heunggongvirae</taxon>
        <taxon>Uroviricota</taxon>
        <taxon>Caudoviricetes</taxon>
        <taxon>Marfavirus</taxon>
        <taxon>Marfavirus F48</taxon>
    </lineage>
</organism>
<keyword evidence="2" id="KW-1185">Reference proteome</keyword>
<evidence type="ECO:0000313" key="1">
    <source>
        <dbReference type="EMBL" id="AUO78649.1"/>
    </source>
</evidence>
<sequence length="171" mass="19792">MKYLTAQYLSLMHAFTDHAISRLDNPENSWQYPIAMLQEYGTLRLDGGRQTGKTEAVSQFAADWLSEGNSVVVIANKSEYARDTCGRIKRRWKVLENIDKENGVLMHDTVRSFLSGKDKFRGISLKRTLFIIEEPIRIPEMYKFYEAWDDLSVCYSVNKPKLPLFFVLGIQ</sequence>
<gene>
    <name evidence="1" type="ORF">vBKpnF48_24</name>
</gene>
<protein>
    <submittedName>
        <fullName evidence="1">Uncharacterized protein</fullName>
    </submittedName>
</protein>
<evidence type="ECO:0000313" key="2">
    <source>
        <dbReference type="Proteomes" id="UP000240294"/>
    </source>
</evidence>
<dbReference type="Proteomes" id="UP000240294">
    <property type="component" value="Genome"/>
</dbReference>
<name>A0A2I6UF98_9CAUD</name>
<dbReference type="EMBL" id="MG746602">
    <property type="protein sequence ID" value="AUO78649.1"/>
    <property type="molecule type" value="Genomic_DNA"/>
</dbReference>
<accession>A0A2I6UF98</accession>